<evidence type="ECO:0000256" key="1">
    <source>
        <dbReference type="ARBA" id="ARBA00004651"/>
    </source>
</evidence>
<feature type="transmembrane region" description="Helical" evidence="7">
    <location>
        <begin position="368"/>
        <end position="391"/>
    </location>
</feature>
<feature type="transmembrane region" description="Helical" evidence="7">
    <location>
        <begin position="777"/>
        <end position="802"/>
    </location>
</feature>
<feature type="domain" description="ABC3 transporter permease C-terminal" evidence="8">
    <location>
        <begin position="727"/>
        <end position="843"/>
    </location>
</feature>
<evidence type="ECO:0000256" key="6">
    <source>
        <dbReference type="ARBA" id="ARBA00038076"/>
    </source>
</evidence>
<dbReference type="PANTHER" id="PTHR30572">
    <property type="entry name" value="MEMBRANE COMPONENT OF TRANSPORTER-RELATED"/>
    <property type="match status" value="1"/>
</dbReference>
<protein>
    <submittedName>
        <fullName evidence="10">ABC transporter permease</fullName>
    </submittedName>
</protein>
<evidence type="ECO:0000256" key="2">
    <source>
        <dbReference type="ARBA" id="ARBA00022475"/>
    </source>
</evidence>
<keyword evidence="3 7" id="KW-0812">Transmembrane</keyword>
<dbReference type="InterPro" id="IPR003838">
    <property type="entry name" value="ABC3_permease_C"/>
</dbReference>
<sequence length="851" mass="87057">MFRAMLRGLLTHKLRLVLSALAIVLGTMFMSGAFVGGDTIARGFENLFSTVDADLDVQVTAVSEVPESQLGPAPPTALVGPGAVAAIEVVPGVAQTTGQVLVDGALVVGSTGKVVPSTGPPRYGSGWVGDDSGFVVLREGRPPDQANEVALNASLAEASGLGVGDTARVLTPGRDLPEAYSVVGVFGYRGDRDSLGGETNIAFTMPTAQRVLIDAPGRFTEVDVTAEPGVTPDELRDRLAATLGDGYTVRTAEQVASDQADAVQGFIGVLRNGLAVFAFIGLFTGMFLIFNTFAMLVAQRTRELAIYRAFGASRGQVNRGVLAEAALLGLGASIIGLALGAGIGYLLTVLLEGLANTDLPVDGVVLRAYVVLATIGVGVGVTVLAAVVPALRAGRVPPVAAMRESAGPDRPLGRLTLAGMVVLAAGVTLLALRLTGVVDGNNVVLLGGGTLLTFLGVAMLAPAISRPVTSTLGQLVSFSTPGKLGTRNTGRNPRRTAVTAAALMIGVALATGAGVFASSAKAGITDAFRSDLTAQLLVAGDLTTGQGGFAPARARAMAAIPEVTDVAALQLDTVVFGGRDTVVGATDVGAARVIFSLRTASGELRTLRSGEYVVDADTAKRDNLGVGSVQTMVTARGGPMPERLVGVYETSSLISGPLISTDDAAGFGTRLAQQGYVRVADDAVVPIVKTELEALFADNPLVTVSDTSSLVDQAAQFLDVVLAILNVLLGLTIVVAVLGVINTLLLSIYERTREIGLIRAVGMSRGQLAHMIGVESVLISVFGALLGIVVGVALGVAIVMALDSSGFLSLTLPWGYLVAILFLAVVAGVVAAILPAVRAARLDVLRAIAYE</sequence>
<dbReference type="InterPro" id="IPR025857">
    <property type="entry name" value="MacB_PCD"/>
</dbReference>
<feature type="transmembrane region" description="Helical" evidence="7">
    <location>
        <begin position="325"/>
        <end position="348"/>
    </location>
</feature>
<evidence type="ECO:0000313" key="10">
    <source>
        <dbReference type="EMBL" id="GAA1813862.1"/>
    </source>
</evidence>
<evidence type="ECO:0000256" key="7">
    <source>
        <dbReference type="SAM" id="Phobius"/>
    </source>
</evidence>
<feature type="transmembrane region" description="Helical" evidence="7">
    <location>
        <begin position="720"/>
        <end position="749"/>
    </location>
</feature>
<feature type="transmembrane region" description="Helical" evidence="7">
    <location>
        <begin position="444"/>
        <end position="464"/>
    </location>
</feature>
<feature type="domain" description="ABC3 transporter permease C-terminal" evidence="8">
    <location>
        <begin position="276"/>
        <end position="398"/>
    </location>
</feature>
<dbReference type="InterPro" id="IPR050250">
    <property type="entry name" value="Macrolide_Exporter_MacB"/>
</dbReference>
<gene>
    <name evidence="10" type="ORF">GCM10009682_38630</name>
</gene>
<feature type="domain" description="MacB-like periplasmic core" evidence="9">
    <location>
        <begin position="17"/>
        <end position="241"/>
    </location>
</feature>
<keyword evidence="4 7" id="KW-1133">Transmembrane helix</keyword>
<dbReference type="RefSeq" id="WP_344133905.1">
    <property type="nucleotide sequence ID" value="NZ_BAAALT010000126.1"/>
</dbReference>
<evidence type="ECO:0000259" key="9">
    <source>
        <dbReference type="Pfam" id="PF12704"/>
    </source>
</evidence>
<comment type="subcellular location">
    <subcellularLocation>
        <location evidence="1">Cell membrane</location>
        <topology evidence="1">Multi-pass membrane protein</topology>
    </subcellularLocation>
</comment>
<evidence type="ECO:0000259" key="8">
    <source>
        <dbReference type="Pfam" id="PF02687"/>
    </source>
</evidence>
<accession>A0ABP4YIQ7</accession>
<organism evidence="10 11">
    <name type="scientific">Luedemannella flava</name>
    <dbReference type="NCBI Taxonomy" id="349316"/>
    <lineage>
        <taxon>Bacteria</taxon>
        <taxon>Bacillati</taxon>
        <taxon>Actinomycetota</taxon>
        <taxon>Actinomycetes</taxon>
        <taxon>Micromonosporales</taxon>
        <taxon>Micromonosporaceae</taxon>
        <taxon>Luedemannella</taxon>
    </lineage>
</organism>
<proteinExistence type="inferred from homology"/>
<keyword evidence="11" id="KW-1185">Reference proteome</keyword>
<keyword evidence="5 7" id="KW-0472">Membrane</keyword>
<keyword evidence="2" id="KW-1003">Cell membrane</keyword>
<dbReference type="EMBL" id="BAAALT010000126">
    <property type="protein sequence ID" value="GAA1813862.1"/>
    <property type="molecule type" value="Genomic_DNA"/>
</dbReference>
<comment type="similarity">
    <text evidence="6">Belongs to the ABC-4 integral membrane protein family.</text>
</comment>
<comment type="caution">
    <text evidence="10">The sequence shown here is derived from an EMBL/GenBank/DDBJ whole genome shotgun (WGS) entry which is preliminary data.</text>
</comment>
<evidence type="ECO:0000313" key="11">
    <source>
        <dbReference type="Proteomes" id="UP001500218"/>
    </source>
</evidence>
<dbReference type="Pfam" id="PF12704">
    <property type="entry name" value="MacB_PCD"/>
    <property type="match status" value="2"/>
</dbReference>
<evidence type="ECO:0000256" key="5">
    <source>
        <dbReference type="ARBA" id="ARBA00023136"/>
    </source>
</evidence>
<feature type="transmembrane region" description="Helical" evidence="7">
    <location>
        <begin position="412"/>
        <end position="432"/>
    </location>
</feature>
<feature type="domain" description="MacB-like periplasmic core" evidence="9">
    <location>
        <begin position="496"/>
        <end position="694"/>
    </location>
</feature>
<evidence type="ECO:0000256" key="4">
    <source>
        <dbReference type="ARBA" id="ARBA00022989"/>
    </source>
</evidence>
<dbReference type="PANTHER" id="PTHR30572:SF4">
    <property type="entry name" value="ABC TRANSPORTER PERMEASE YTRF"/>
    <property type="match status" value="1"/>
</dbReference>
<feature type="transmembrane region" description="Helical" evidence="7">
    <location>
        <begin position="274"/>
        <end position="298"/>
    </location>
</feature>
<feature type="transmembrane region" description="Helical" evidence="7">
    <location>
        <begin position="814"/>
        <end position="837"/>
    </location>
</feature>
<name>A0ABP4YIQ7_9ACTN</name>
<dbReference type="Pfam" id="PF02687">
    <property type="entry name" value="FtsX"/>
    <property type="match status" value="2"/>
</dbReference>
<feature type="transmembrane region" description="Helical" evidence="7">
    <location>
        <begin position="497"/>
        <end position="517"/>
    </location>
</feature>
<evidence type="ECO:0000256" key="3">
    <source>
        <dbReference type="ARBA" id="ARBA00022692"/>
    </source>
</evidence>
<dbReference type="Proteomes" id="UP001500218">
    <property type="component" value="Unassembled WGS sequence"/>
</dbReference>
<reference evidence="11" key="1">
    <citation type="journal article" date="2019" name="Int. J. Syst. Evol. Microbiol.">
        <title>The Global Catalogue of Microorganisms (GCM) 10K type strain sequencing project: providing services to taxonomists for standard genome sequencing and annotation.</title>
        <authorList>
            <consortium name="The Broad Institute Genomics Platform"/>
            <consortium name="The Broad Institute Genome Sequencing Center for Infectious Disease"/>
            <person name="Wu L."/>
            <person name="Ma J."/>
        </authorList>
    </citation>
    <scope>NUCLEOTIDE SEQUENCE [LARGE SCALE GENOMIC DNA]</scope>
    <source>
        <strain evidence="11">JCM 13250</strain>
    </source>
</reference>